<name>A0A5N3S058_9VIBR</name>
<dbReference type="Proteomes" id="UP000326687">
    <property type="component" value="Unassembled WGS sequence"/>
</dbReference>
<sequence>MLTLYCFPSSGSAASMYHAWIQPLREHNINVVALEYPGRGSRFGEPFVNSIQALCEDLCSQIEEHLSKSSEFAFFGHSLGGLVSFECTRLIFKKHHRLPTHLFVSSRHSPNNKVASSLSNSSSDSELTATLTQMGGLPIDILANCELMELLLPIIRSDLNLNEQYENVDPSKIAVPITAVYGDIDPVVDRDKIQQWREFTQSDFKLLEMRGDHFYFHSDLKQLLPSLISVFESSSNLL</sequence>
<evidence type="ECO:0000313" key="4">
    <source>
        <dbReference type="Proteomes" id="UP000326687"/>
    </source>
</evidence>
<dbReference type="AlphaFoldDB" id="A0A5N3S058"/>
<protein>
    <submittedName>
        <fullName evidence="3">Thioesterase</fullName>
    </submittedName>
</protein>
<dbReference type="EMBL" id="VXDD01000005">
    <property type="protein sequence ID" value="KAB0300150.1"/>
    <property type="molecule type" value="Genomic_DNA"/>
</dbReference>
<accession>A0A5N3S058</accession>
<dbReference type="PANTHER" id="PTHR11487:SF0">
    <property type="entry name" value="S-ACYL FATTY ACID SYNTHASE THIOESTERASE, MEDIUM CHAIN"/>
    <property type="match status" value="1"/>
</dbReference>
<evidence type="ECO:0000256" key="1">
    <source>
        <dbReference type="ARBA" id="ARBA00007169"/>
    </source>
</evidence>
<comment type="caution">
    <text evidence="3">The sequence shown here is derived from an EMBL/GenBank/DDBJ whole genome shotgun (WGS) entry which is preliminary data.</text>
</comment>
<evidence type="ECO:0000313" key="3">
    <source>
        <dbReference type="EMBL" id="KAB0300150.1"/>
    </source>
</evidence>
<dbReference type="GO" id="GO:0008610">
    <property type="term" value="P:lipid biosynthetic process"/>
    <property type="evidence" value="ECO:0007669"/>
    <property type="project" value="TreeGrafter"/>
</dbReference>
<dbReference type="InterPro" id="IPR012223">
    <property type="entry name" value="TEII"/>
</dbReference>
<dbReference type="Pfam" id="PF00975">
    <property type="entry name" value="Thioesterase"/>
    <property type="match status" value="1"/>
</dbReference>
<evidence type="ECO:0000259" key="2">
    <source>
        <dbReference type="Pfam" id="PF00975"/>
    </source>
</evidence>
<dbReference type="InterPro" id="IPR001031">
    <property type="entry name" value="Thioesterase"/>
</dbReference>
<gene>
    <name evidence="3" type="ORF">F2Z80_23900</name>
</gene>
<dbReference type="Gene3D" id="3.40.50.1820">
    <property type="entry name" value="alpha/beta hydrolase"/>
    <property type="match status" value="1"/>
</dbReference>
<dbReference type="PANTHER" id="PTHR11487">
    <property type="entry name" value="THIOESTERASE"/>
    <property type="match status" value="1"/>
</dbReference>
<proteinExistence type="inferred from homology"/>
<dbReference type="InterPro" id="IPR029058">
    <property type="entry name" value="AB_hydrolase_fold"/>
</dbReference>
<organism evidence="3 4">
    <name type="scientific">Vibrio fortis</name>
    <dbReference type="NCBI Taxonomy" id="212667"/>
    <lineage>
        <taxon>Bacteria</taxon>
        <taxon>Pseudomonadati</taxon>
        <taxon>Pseudomonadota</taxon>
        <taxon>Gammaproteobacteria</taxon>
        <taxon>Vibrionales</taxon>
        <taxon>Vibrionaceae</taxon>
        <taxon>Vibrio</taxon>
    </lineage>
</organism>
<dbReference type="RefSeq" id="WP_150897559.1">
    <property type="nucleotide sequence ID" value="NZ_VXDD01000005.1"/>
</dbReference>
<feature type="domain" description="Thioesterase" evidence="2">
    <location>
        <begin position="3"/>
        <end position="223"/>
    </location>
</feature>
<reference evidence="3 4" key="1">
    <citation type="submission" date="2019-09" db="EMBL/GenBank/DDBJ databases">
        <title>Vibrio Fortis S7-72.</title>
        <authorList>
            <person name="Das S.K."/>
        </authorList>
    </citation>
    <scope>NUCLEOTIDE SEQUENCE [LARGE SCALE GENOMIC DNA]</scope>
    <source>
        <strain evidence="3 4">S7-72</strain>
    </source>
</reference>
<dbReference type="SUPFAM" id="SSF53474">
    <property type="entry name" value="alpha/beta-Hydrolases"/>
    <property type="match status" value="1"/>
</dbReference>
<comment type="similarity">
    <text evidence="1">Belongs to the thioesterase family.</text>
</comment>